<accession>A0A1J6HB94</accession>
<evidence type="ECO:0000313" key="2">
    <source>
        <dbReference type="Proteomes" id="UP000182985"/>
    </source>
</evidence>
<sequence>MPYGISLKCCNATAIEILELWDEASIFEPSGSMRELNYPPHLTLAVFPHYPGDISAVLDEVFSSQEKLSIAFETVEHFDNDLMVLWAKPRFDQGLSDLHADLHRHFDPMICHEHYRAGSWVPHCSLATRVHEAAKPAAIDWAKSKILDFSVEFDVADFVQFPPVLVKQELQLG</sequence>
<dbReference type="InterPro" id="IPR009097">
    <property type="entry name" value="Cyclic_Pdiesterase"/>
</dbReference>
<reference evidence="1 2" key="1">
    <citation type="submission" date="2016-10" db="EMBL/GenBank/DDBJ databases">
        <title>The Draft Genome Sequence of the Potato Rhizosphere Bacteria Ochrobactrum sp. IPA7.2.</title>
        <authorList>
            <person name="Gogoleva N.E."/>
            <person name="Khlopko Y.A."/>
            <person name="Burygin G.L."/>
            <person name="Plotnikov A.O."/>
        </authorList>
    </citation>
    <scope>NUCLEOTIDE SEQUENCE [LARGE SCALE GENOMIC DNA]</scope>
    <source>
        <strain evidence="1 2">IPA7.2</strain>
    </source>
</reference>
<dbReference type="PANTHER" id="PTHR36039">
    <property type="match status" value="1"/>
</dbReference>
<dbReference type="Gene3D" id="3.90.1140.10">
    <property type="entry name" value="Cyclic phosphodiesterase"/>
    <property type="match status" value="1"/>
</dbReference>
<keyword evidence="2" id="KW-1185">Reference proteome</keyword>
<dbReference type="Pfam" id="PF13563">
    <property type="entry name" value="2_5_RNA_ligase2"/>
    <property type="match status" value="1"/>
</dbReference>
<dbReference type="RefSeq" id="WP_071634459.1">
    <property type="nucleotide sequence ID" value="NZ_MOEC01000055.1"/>
</dbReference>
<dbReference type="AlphaFoldDB" id="A0A1J6HB94"/>
<protein>
    <submittedName>
        <fullName evidence="1">Calmodulin</fullName>
    </submittedName>
</protein>
<comment type="caution">
    <text evidence="1">The sequence shown here is derived from an EMBL/GenBank/DDBJ whole genome shotgun (WGS) entry which is preliminary data.</text>
</comment>
<organism evidence="1 2">
    <name type="scientific">Brucella cytisi</name>
    <dbReference type="NCBI Taxonomy" id="407152"/>
    <lineage>
        <taxon>Bacteria</taxon>
        <taxon>Pseudomonadati</taxon>
        <taxon>Pseudomonadota</taxon>
        <taxon>Alphaproteobacteria</taxon>
        <taxon>Hyphomicrobiales</taxon>
        <taxon>Brucellaceae</taxon>
        <taxon>Brucella/Ochrobactrum group</taxon>
        <taxon>Brucella</taxon>
    </lineage>
</organism>
<dbReference type="PANTHER" id="PTHR36039:SF2">
    <property type="entry name" value="RNA LIGASE_CYCLIC NUCLEOTIDE PHOSPHODIESTERASE FAMILY PROTEIN"/>
    <property type="match status" value="1"/>
</dbReference>
<dbReference type="EMBL" id="MOEC01000055">
    <property type="protein sequence ID" value="OIS90381.1"/>
    <property type="molecule type" value="Genomic_DNA"/>
</dbReference>
<dbReference type="OrthoDB" id="463286at2"/>
<name>A0A1J6HB94_9HYPH</name>
<dbReference type="Proteomes" id="UP000182985">
    <property type="component" value="Unassembled WGS sequence"/>
</dbReference>
<gene>
    <name evidence="1" type="ORF">BLA27_27060</name>
</gene>
<proteinExistence type="predicted"/>
<dbReference type="SUPFAM" id="SSF55144">
    <property type="entry name" value="LigT-like"/>
    <property type="match status" value="1"/>
</dbReference>
<evidence type="ECO:0000313" key="1">
    <source>
        <dbReference type="EMBL" id="OIS90381.1"/>
    </source>
</evidence>